<protein>
    <recommendedName>
        <fullName evidence="6 7">Methionine aminopeptidase</fullName>
        <shortName evidence="6">MAP</shortName>
        <shortName evidence="6">MetAP</shortName>
        <ecNumber evidence="6 7">3.4.11.18</ecNumber>
    </recommendedName>
    <alternativeName>
        <fullName evidence="6">Peptidase M</fullName>
    </alternativeName>
</protein>
<dbReference type="CDD" id="cd01086">
    <property type="entry name" value="MetAP1"/>
    <property type="match status" value="1"/>
</dbReference>
<feature type="domain" description="Peptidase M24" evidence="8">
    <location>
        <begin position="21"/>
        <end position="263"/>
    </location>
</feature>
<dbReference type="Proteomes" id="UP000563524">
    <property type="component" value="Unassembled WGS sequence"/>
</dbReference>
<evidence type="ECO:0000256" key="1">
    <source>
        <dbReference type="ARBA" id="ARBA00002521"/>
    </source>
</evidence>
<feature type="binding site" evidence="6">
    <location>
        <position position="87"/>
    </location>
    <ligand>
        <name>substrate</name>
    </ligand>
</feature>
<dbReference type="EC" id="3.4.11.18" evidence="6 7"/>
<name>A0A840I0I4_9PROT</name>
<comment type="cofactor">
    <cofactor evidence="6">
        <name>Co(2+)</name>
        <dbReference type="ChEBI" id="CHEBI:48828"/>
    </cofactor>
    <cofactor evidence="6">
        <name>Zn(2+)</name>
        <dbReference type="ChEBI" id="CHEBI:29105"/>
    </cofactor>
    <cofactor evidence="6">
        <name>Mn(2+)</name>
        <dbReference type="ChEBI" id="CHEBI:29035"/>
    </cofactor>
    <cofactor evidence="6">
        <name>Fe(2+)</name>
        <dbReference type="ChEBI" id="CHEBI:29033"/>
    </cofactor>
    <text evidence="6">Binds 2 divalent metal cations per subunit. Has a high-affinity and a low affinity metal-binding site. The true nature of the physiological cofactor is under debate. The enzyme is active with cobalt, zinc, manganese or divalent iron ions. Most likely, methionine aminopeptidases function as mononuclear Fe(2+)-metalloproteases under physiological conditions, and the catalytically relevant metal-binding site has been assigned to the histidine-containing high-affinity site.</text>
</comment>
<dbReference type="GO" id="GO:0046872">
    <property type="term" value="F:metal ion binding"/>
    <property type="evidence" value="ECO:0007669"/>
    <property type="project" value="UniProtKB-UniRule"/>
</dbReference>
<comment type="catalytic activity">
    <reaction evidence="6 7">
        <text>Release of N-terminal amino acids, preferentially methionine, from peptides and arylamides.</text>
        <dbReference type="EC" id="3.4.11.18"/>
    </reaction>
</comment>
<gene>
    <name evidence="6" type="primary">map</name>
    <name evidence="9" type="ORF">GGQ59_001076</name>
</gene>
<keyword evidence="4 6" id="KW-0479">Metal-binding</keyword>
<dbReference type="EMBL" id="JACHOB010000001">
    <property type="protein sequence ID" value="MBB4658576.1"/>
    <property type="molecule type" value="Genomic_DNA"/>
</dbReference>
<dbReference type="AlphaFoldDB" id="A0A840I0I4"/>
<evidence type="ECO:0000259" key="8">
    <source>
        <dbReference type="Pfam" id="PF00557"/>
    </source>
</evidence>
<dbReference type="InterPro" id="IPR001714">
    <property type="entry name" value="Pept_M24_MAP"/>
</dbReference>
<feature type="binding site" evidence="6">
    <location>
        <position position="256"/>
    </location>
    <ligand>
        <name>a divalent metal cation</name>
        <dbReference type="ChEBI" id="CHEBI:60240"/>
        <label>1</label>
    </ligand>
</feature>
<feature type="binding site" evidence="6">
    <location>
        <position position="183"/>
    </location>
    <ligand>
        <name>a divalent metal cation</name>
        <dbReference type="ChEBI" id="CHEBI:60240"/>
        <label>2</label>
        <note>catalytic</note>
    </ligand>
</feature>
<dbReference type="GO" id="GO:0006508">
    <property type="term" value="P:proteolysis"/>
    <property type="evidence" value="ECO:0007669"/>
    <property type="project" value="UniProtKB-KW"/>
</dbReference>
<keyword evidence="10" id="KW-1185">Reference proteome</keyword>
<dbReference type="PRINTS" id="PR00599">
    <property type="entry name" value="MAPEPTIDASE"/>
</dbReference>
<reference evidence="9 10" key="1">
    <citation type="submission" date="2020-08" db="EMBL/GenBank/DDBJ databases">
        <title>Genomic Encyclopedia of Type Strains, Phase IV (KMG-IV): sequencing the most valuable type-strain genomes for metagenomic binning, comparative biology and taxonomic classification.</title>
        <authorList>
            <person name="Goeker M."/>
        </authorList>
    </citation>
    <scope>NUCLEOTIDE SEQUENCE [LARGE SCALE GENOMIC DNA]</scope>
    <source>
        <strain evidence="9 10">DSM 102850</strain>
    </source>
</reference>
<dbReference type="PROSITE" id="PS00680">
    <property type="entry name" value="MAP_1"/>
    <property type="match status" value="1"/>
</dbReference>
<dbReference type="InterPro" id="IPR002467">
    <property type="entry name" value="Pept_M24A_MAP1"/>
</dbReference>
<feature type="binding site" evidence="6">
    <location>
        <position position="190"/>
    </location>
    <ligand>
        <name>substrate</name>
    </ligand>
</feature>
<evidence type="ECO:0000256" key="2">
    <source>
        <dbReference type="ARBA" id="ARBA00022438"/>
    </source>
</evidence>
<proteinExistence type="inferred from homology"/>
<dbReference type="GO" id="GO:0070006">
    <property type="term" value="F:metalloaminopeptidase activity"/>
    <property type="evidence" value="ECO:0007669"/>
    <property type="project" value="UniProtKB-UniRule"/>
</dbReference>
<keyword evidence="3 6" id="KW-0645">Protease</keyword>
<dbReference type="NCBIfam" id="TIGR00500">
    <property type="entry name" value="met_pdase_I"/>
    <property type="match status" value="1"/>
</dbReference>
<comment type="function">
    <text evidence="1 6">Removes the N-terminal methionine from nascent proteins. The N-terminal methionine is often cleaved when the second residue in the primary sequence is small and uncharged (Met-Ala-, Cys, Gly, Pro, Ser, Thr, or Val). Requires deformylation of the N(alpha)-formylated initiator methionine before it can be hydrolyzed.</text>
</comment>
<comment type="subunit">
    <text evidence="6">Monomer.</text>
</comment>
<evidence type="ECO:0000256" key="6">
    <source>
        <dbReference type="HAMAP-Rule" id="MF_01974"/>
    </source>
</evidence>
<dbReference type="HAMAP" id="MF_01974">
    <property type="entry name" value="MetAP_1"/>
    <property type="match status" value="1"/>
</dbReference>
<dbReference type="GO" id="GO:0005829">
    <property type="term" value="C:cytosol"/>
    <property type="evidence" value="ECO:0007669"/>
    <property type="project" value="TreeGrafter"/>
</dbReference>
<feature type="binding site" evidence="6">
    <location>
        <position position="225"/>
    </location>
    <ligand>
        <name>a divalent metal cation</name>
        <dbReference type="ChEBI" id="CHEBI:60240"/>
        <label>2</label>
        <note>catalytic</note>
    </ligand>
</feature>
<dbReference type="Pfam" id="PF00557">
    <property type="entry name" value="Peptidase_M24"/>
    <property type="match status" value="1"/>
</dbReference>
<organism evidence="9 10">
    <name type="scientific">Parvularcula dongshanensis</name>
    <dbReference type="NCBI Taxonomy" id="1173995"/>
    <lineage>
        <taxon>Bacteria</taxon>
        <taxon>Pseudomonadati</taxon>
        <taxon>Pseudomonadota</taxon>
        <taxon>Alphaproteobacteria</taxon>
        <taxon>Parvularculales</taxon>
        <taxon>Parvularculaceae</taxon>
        <taxon>Parvularcula</taxon>
    </lineage>
</organism>
<feature type="binding site" evidence="6">
    <location>
        <position position="120"/>
    </location>
    <ligand>
        <name>a divalent metal cation</name>
        <dbReference type="ChEBI" id="CHEBI:60240"/>
        <label>2</label>
        <note>catalytic</note>
    </ligand>
</feature>
<evidence type="ECO:0000256" key="7">
    <source>
        <dbReference type="RuleBase" id="RU003653"/>
    </source>
</evidence>
<dbReference type="InterPro" id="IPR036005">
    <property type="entry name" value="Creatinase/aminopeptidase-like"/>
</dbReference>
<dbReference type="InterPro" id="IPR000994">
    <property type="entry name" value="Pept_M24"/>
</dbReference>
<dbReference type="Gene3D" id="3.90.230.10">
    <property type="entry name" value="Creatinase/methionine aminopeptidase superfamily"/>
    <property type="match status" value="1"/>
</dbReference>
<feature type="binding site" evidence="6">
    <location>
        <position position="120"/>
    </location>
    <ligand>
        <name>a divalent metal cation</name>
        <dbReference type="ChEBI" id="CHEBI:60240"/>
        <label>1</label>
    </ligand>
</feature>
<comment type="caution">
    <text evidence="9">The sequence shown here is derived from an EMBL/GenBank/DDBJ whole genome shotgun (WGS) entry which is preliminary data.</text>
</comment>
<dbReference type="PANTHER" id="PTHR43330">
    <property type="entry name" value="METHIONINE AMINOPEPTIDASE"/>
    <property type="match status" value="1"/>
</dbReference>
<evidence type="ECO:0000256" key="3">
    <source>
        <dbReference type="ARBA" id="ARBA00022670"/>
    </source>
</evidence>
<evidence type="ECO:0000313" key="10">
    <source>
        <dbReference type="Proteomes" id="UP000563524"/>
    </source>
</evidence>
<dbReference type="GO" id="GO:0004239">
    <property type="term" value="F:initiator methionyl aminopeptidase activity"/>
    <property type="evidence" value="ECO:0007669"/>
    <property type="project" value="UniProtKB-UniRule"/>
</dbReference>
<feature type="binding site" evidence="6">
    <location>
        <position position="109"/>
    </location>
    <ligand>
        <name>a divalent metal cation</name>
        <dbReference type="ChEBI" id="CHEBI:60240"/>
        <label>1</label>
    </ligand>
</feature>
<keyword evidence="2 6" id="KW-0031">Aminopeptidase</keyword>
<sequence length="283" mass="30853">MDTLTARAPDSIIRHDAEGFEGMRKAGQLAASCLDMLVAEVKPGADSARLDDLAYQFIRDHGAVSATVGYRGFGHALCISPNHVICHGIPGGKPVNAKPMRDGDILNIDITVVLDGWHGDTSRMYWAGEPKVLARRLTDVTYECLWAGIDQVKPGNTLYDIGKAIQDRAEADGFTTVHDFCGHGLGKRFHQAPNVVHYGEIRDLAGRVHRAPATVLEPGMFFTIEPMICAGKPDMRVLKDGWTAVTRDRSLTAQFEHAVAVTEDGVEVFTRSPVGYDRPPYAG</sequence>
<evidence type="ECO:0000256" key="4">
    <source>
        <dbReference type="ARBA" id="ARBA00022723"/>
    </source>
</evidence>
<dbReference type="RefSeq" id="WP_221400870.1">
    <property type="nucleotide sequence ID" value="NZ_JACHOB010000001.1"/>
</dbReference>
<keyword evidence="5 6" id="KW-0378">Hydrolase</keyword>
<dbReference type="PANTHER" id="PTHR43330:SF27">
    <property type="entry name" value="METHIONINE AMINOPEPTIDASE"/>
    <property type="match status" value="1"/>
</dbReference>
<evidence type="ECO:0000256" key="5">
    <source>
        <dbReference type="ARBA" id="ARBA00022801"/>
    </source>
</evidence>
<evidence type="ECO:0000313" key="9">
    <source>
        <dbReference type="EMBL" id="MBB4658576.1"/>
    </source>
</evidence>
<comment type="similarity">
    <text evidence="6">Belongs to the peptidase M24A family. Methionine aminopeptidase type 1 subfamily.</text>
</comment>
<dbReference type="SUPFAM" id="SSF55920">
    <property type="entry name" value="Creatinase/aminopeptidase"/>
    <property type="match status" value="1"/>
</dbReference>
<feature type="binding site" evidence="6">
    <location>
        <position position="256"/>
    </location>
    <ligand>
        <name>a divalent metal cation</name>
        <dbReference type="ChEBI" id="CHEBI:60240"/>
        <label>2</label>
        <note>catalytic</note>
    </ligand>
</feature>
<accession>A0A840I0I4</accession>